<comment type="caution">
    <text evidence="1">The sequence shown here is derived from an EMBL/GenBank/DDBJ whole genome shotgun (WGS) entry which is preliminary data.</text>
</comment>
<accession>A0A6N7Q3P6</accession>
<gene>
    <name evidence="1" type="ORF">GF068_43080</name>
</gene>
<sequence length="137" mass="14048">MSGRASKAAIRGAAYVVTPSGRVWLSTEPSPGGGRQRALASASRSTRICAARQRRARPDAERAFASTAGTMAGGGKMGASITFAISLAIMAGSPSSDAHWTHRLTVRAEQFAWRATVLGVAAGSELNEASADATTQG</sequence>
<proteinExistence type="predicted"/>
<dbReference type="Proteomes" id="UP000440224">
    <property type="component" value="Unassembled WGS sequence"/>
</dbReference>
<name>A0A6N7Q3P6_9BACT</name>
<organism evidence="1 2">
    <name type="scientific">Polyangium spumosum</name>
    <dbReference type="NCBI Taxonomy" id="889282"/>
    <lineage>
        <taxon>Bacteria</taxon>
        <taxon>Pseudomonadati</taxon>
        <taxon>Myxococcota</taxon>
        <taxon>Polyangia</taxon>
        <taxon>Polyangiales</taxon>
        <taxon>Polyangiaceae</taxon>
        <taxon>Polyangium</taxon>
    </lineage>
</organism>
<evidence type="ECO:0000313" key="1">
    <source>
        <dbReference type="EMBL" id="MRG98649.1"/>
    </source>
</evidence>
<reference evidence="1 2" key="1">
    <citation type="submission" date="2019-10" db="EMBL/GenBank/DDBJ databases">
        <title>A soil myxobacterium in the family Polyangiaceae.</title>
        <authorList>
            <person name="Li Y."/>
            <person name="Wang J."/>
        </authorList>
    </citation>
    <scope>NUCLEOTIDE SEQUENCE [LARGE SCALE GENOMIC DNA]</scope>
    <source>
        <strain evidence="1 2">DSM 14734</strain>
    </source>
</reference>
<evidence type="ECO:0000313" key="2">
    <source>
        <dbReference type="Proteomes" id="UP000440224"/>
    </source>
</evidence>
<protein>
    <submittedName>
        <fullName evidence="1">Uncharacterized protein</fullName>
    </submittedName>
</protein>
<dbReference type="EMBL" id="WJIE01000048">
    <property type="protein sequence ID" value="MRG98649.1"/>
    <property type="molecule type" value="Genomic_DNA"/>
</dbReference>
<keyword evidence="2" id="KW-1185">Reference proteome</keyword>
<dbReference type="AlphaFoldDB" id="A0A6N7Q3P6"/>